<keyword evidence="3" id="KW-1185">Reference proteome</keyword>
<dbReference type="EMBL" id="CP011546">
    <property type="protein sequence ID" value="AKK11850.1"/>
    <property type="molecule type" value="Genomic_DNA"/>
</dbReference>
<evidence type="ECO:0000256" key="1">
    <source>
        <dbReference type="SAM" id="Phobius"/>
    </source>
</evidence>
<keyword evidence="1" id="KW-1133">Transmembrane helix</keyword>
<sequence>MKEAIHEVLRKHGVFFEEMNDERLIFLFAGTAFGDVVLLCFILYFVMSFLAVLLSVRSDAVRRLHGYRLHEAVIHHVASMASWWLAIAIAVVALLTVGAAVRYSLPSAWQWATTQVLLLSASLLVTVGTVVIATALMRQVSVINGIGGKLPALPALLSVYAIKCAAAISLATLMIGLWGYSQEYSRQASEEALWSEIDDVYLIDFNGAPRVEDLQQAGAELAPLLREASARGDVLLARYVDAGLNRNASLGRDMMIFNEQAARTSLHGDIATAFDSYGVLRRPLLLVPESLKGHPHLSDNVTTFIDADAWSTAVYAEKDSTAFTWEGGDSEWMNRSSVANPVVIVFPDDNIALSERNLFALATQGDVMIRGWEQYEALRRGPTLENLLHDAQPIAEVWASNHRSMKTSLWVYGGGTVLSLLLVLAGSIAVWLAASKVFHQRFRASFVLGLRPYRVLGILAAAEAVVLTWCCWFLWQRGATAREWLAGGAHEGSGDPAMIAMMSVPPAAWWTTLGVLVLFSAPMMYLVLQRFNRTQLIKAGK</sequence>
<accession>A0A0G3HGH2</accession>
<feature type="transmembrane region" description="Helical" evidence="1">
    <location>
        <begin position="409"/>
        <end position="434"/>
    </location>
</feature>
<reference evidence="2 3" key="1">
    <citation type="journal article" date="2015" name="Genome Announc.">
        <title>Virulence Factor Genes Detected in the Complete Genome Sequence of Corynebacterium uterequi DSM 45634, Isolated from the Uterus of a Maiden Mare.</title>
        <authorList>
            <person name="Ruckert C."/>
            <person name="Kriete M."/>
            <person name="Jaenicke S."/>
            <person name="Winkler A."/>
            <person name="Tauch A."/>
        </authorList>
    </citation>
    <scope>NUCLEOTIDE SEQUENCE [LARGE SCALE GENOMIC DNA]</scope>
    <source>
        <strain evidence="2 3">DSM 45634</strain>
    </source>
</reference>
<dbReference type="AlphaFoldDB" id="A0A0G3HGH2"/>
<feature type="transmembrane region" description="Helical" evidence="1">
    <location>
        <begin position="507"/>
        <end position="528"/>
    </location>
</feature>
<evidence type="ECO:0000313" key="3">
    <source>
        <dbReference type="Proteomes" id="UP000035548"/>
    </source>
</evidence>
<reference evidence="3" key="2">
    <citation type="submission" date="2015-05" db="EMBL/GenBank/DDBJ databases">
        <title>Complete genome sequence of Corynebacterium uterequi DSM 45634, isolated from the uterus of a maiden mare.</title>
        <authorList>
            <person name="Ruckert C."/>
            <person name="Albersmeier A."/>
            <person name="Winkler A."/>
            <person name="Tauch A."/>
        </authorList>
    </citation>
    <scope>NUCLEOTIDE SEQUENCE [LARGE SCALE GENOMIC DNA]</scope>
    <source>
        <strain evidence="3">DSM 45634</strain>
    </source>
</reference>
<keyword evidence="1" id="KW-0812">Transmembrane</keyword>
<feature type="transmembrane region" description="Helical" evidence="1">
    <location>
        <begin position="24"/>
        <end position="56"/>
    </location>
</feature>
<gene>
    <name evidence="2" type="ORF">CUTER_09410</name>
</gene>
<feature type="transmembrane region" description="Helical" evidence="1">
    <location>
        <begin position="157"/>
        <end position="180"/>
    </location>
</feature>
<protein>
    <submittedName>
        <fullName evidence="2">Uncharacterized protein</fullName>
    </submittedName>
</protein>
<proteinExistence type="predicted"/>
<feature type="transmembrane region" description="Helical" evidence="1">
    <location>
        <begin position="77"/>
        <end position="104"/>
    </location>
</feature>
<dbReference type="KEGG" id="cut:CUTER_09410"/>
<dbReference type="Proteomes" id="UP000035548">
    <property type="component" value="Chromosome"/>
</dbReference>
<evidence type="ECO:0000313" key="2">
    <source>
        <dbReference type="EMBL" id="AKK11850.1"/>
    </source>
</evidence>
<dbReference type="PATRIC" id="fig|1072256.5.peg.1853"/>
<keyword evidence="1" id="KW-0472">Membrane</keyword>
<feature type="transmembrane region" description="Helical" evidence="1">
    <location>
        <begin position="116"/>
        <end position="136"/>
    </location>
</feature>
<feature type="transmembrane region" description="Helical" evidence="1">
    <location>
        <begin position="455"/>
        <end position="475"/>
    </location>
</feature>
<organism evidence="2 3">
    <name type="scientific">Corynebacterium uterequi</name>
    <dbReference type="NCBI Taxonomy" id="1072256"/>
    <lineage>
        <taxon>Bacteria</taxon>
        <taxon>Bacillati</taxon>
        <taxon>Actinomycetota</taxon>
        <taxon>Actinomycetes</taxon>
        <taxon>Mycobacteriales</taxon>
        <taxon>Corynebacteriaceae</taxon>
        <taxon>Corynebacterium</taxon>
    </lineage>
</organism>
<dbReference type="STRING" id="1072256.CUTER_09410"/>
<name>A0A0G3HGH2_9CORY</name>